<evidence type="ECO:0000259" key="1">
    <source>
        <dbReference type="Pfam" id="PF01370"/>
    </source>
</evidence>
<dbReference type="SUPFAM" id="SSF51735">
    <property type="entry name" value="NAD(P)-binding Rossmann-fold domains"/>
    <property type="match status" value="1"/>
</dbReference>
<protein>
    <submittedName>
        <fullName evidence="2">GDP-L-fucose synthase</fullName>
    </submittedName>
    <submittedName>
        <fullName evidence="3">NAD-dependent epimerase/dehydratase family protein</fullName>
    </submittedName>
</protein>
<reference evidence="3 5" key="2">
    <citation type="submission" date="2019-06" db="EMBL/GenBank/DDBJ databases">
        <title>Pseudomonas bimorpha sp. nov. isolated from bovine raw milk and skim milk concentrate.</title>
        <authorList>
            <person name="Hofmann K."/>
            <person name="Huptas C."/>
            <person name="Doll E."/>
            <person name="Scherer S."/>
            <person name="Wenning M."/>
        </authorList>
    </citation>
    <scope>NUCLEOTIDE SEQUENCE [LARGE SCALE GENOMIC DNA]</scope>
    <source>
        <strain evidence="3 5">DSM 17515</strain>
    </source>
</reference>
<dbReference type="Gene3D" id="3.90.25.10">
    <property type="entry name" value="UDP-galactose 4-epimerase, domain 1"/>
    <property type="match status" value="1"/>
</dbReference>
<accession>A0A1H1AQA3</accession>
<feature type="domain" description="NAD-dependent epimerase/dehydratase" evidence="1">
    <location>
        <begin position="24"/>
        <end position="254"/>
    </location>
</feature>
<dbReference type="Gene3D" id="3.40.50.720">
    <property type="entry name" value="NAD(P)-binding Rossmann-like Domain"/>
    <property type="match status" value="1"/>
</dbReference>
<dbReference type="Proteomes" id="UP000317267">
    <property type="component" value="Unassembled WGS sequence"/>
</dbReference>
<organism evidence="3 5">
    <name type="scientific">Pseudomonas grimontii</name>
    <dbReference type="NCBI Taxonomy" id="129847"/>
    <lineage>
        <taxon>Bacteria</taxon>
        <taxon>Pseudomonadati</taxon>
        <taxon>Pseudomonadota</taxon>
        <taxon>Gammaproteobacteria</taxon>
        <taxon>Pseudomonadales</taxon>
        <taxon>Pseudomonadaceae</taxon>
        <taxon>Pseudomonas</taxon>
    </lineage>
</organism>
<dbReference type="GO" id="GO:0050577">
    <property type="term" value="F:GDP-L-fucose synthase activity"/>
    <property type="evidence" value="ECO:0007669"/>
    <property type="project" value="TreeGrafter"/>
</dbReference>
<reference evidence="2 4" key="1">
    <citation type="submission" date="2016-10" db="EMBL/GenBank/DDBJ databases">
        <authorList>
            <person name="Varghese N."/>
            <person name="Submissions S."/>
        </authorList>
    </citation>
    <scope>NUCLEOTIDE SEQUENCE [LARGE SCALE GENOMIC DNA]</scope>
    <source>
        <strain evidence="2 4">BS2976</strain>
    </source>
</reference>
<proteinExistence type="predicted"/>
<evidence type="ECO:0000313" key="4">
    <source>
        <dbReference type="Proteomes" id="UP000198740"/>
    </source>
</evidence>
<dbReference type="RefSeq" id="WP_090400239.1">
    <property type="nucleotide sequence ID" value="NZ_FNKM01000002.1"/>
</dbReference>
<sequence length="329" mass="35995">MSWLKNTGSSISITMNKIQQNSTVLVTGAGGGLGKALVAALARQGYSTVLSPARHDLDLLDSRSVDDYFAHHRPDAVLHLASIVFGLQGNLDNQMRSLAENSQINANVFAAINNHPVKYVFFAGTVASYAFPYKNIPLVESDFFDGLPHGGEFGYAMSKRHAFAYLKVLKDTKGLDYTYGVLTNLYGENDRFNDNTGHVIPSLIMKVHSAKVTGDPFMVWGDGSAERDFLHFEDAADAILVCMNKGSTPELVNISSGQSTTIKHLSELVCKAAGVGDIQFQLDKPVGIKSRVVDNSKLELLGFTQRVSLKVGIERLYDWYSKNVIEVRG</sequence>
<evidence type="ECO:0000313" key="2">
    <source>
        <dbReference type="EMBL" id="SDQ41948.1"/>
    </source>
</evidence>
<dbReference type="Pfam" id="PF01370">
    <property type="entry name" value="Epimerase"/>
    <property type="match status" value="1"/>
</dbReference>
<comment type="caution">
    <text evidence="3">The sequence shown here is derived from an EMBL/GenBank/DDBJ whole genome shotgun (WGS) entry which is preliminary data.</text>
</comment>
<dbReference type="EMBL" id="VFES01000009">
    <property type="protein sequence ID" value="TWR65470.1"/>
    <property type="molecule type" value="Genomic_DNA"/>
</dbReference>
<name>A0A1H1AQA3_9PSED</name>
<dbReference type="InterPro" id="IPR001509">
    <property type="entry name" value="Epimerase_deHydtase"/>
</dbReference>
<keyword evidence="4" id="KW-1185">Reference proteome</keyword>
<dbReference type="Proteomes" id="UP000198740">
    <property type="component" value="Unassembled WGS sequence"/>
</dbReference>
<dbReference type="EMBL" id="FNKM01000002">
    <property type="protein sequence ID" value="SDQ41948.1"/>
    <property type="molecule type" value="Genomic_DNA"/>
</dbReference>
<dbReference type="OrthoDB" id="5295702at2"/>
<evidence type="ECO:0000313" key="5">
    <source>
        <dbReference type="Proteomes" id="UP000317267"/>
    </source>
</evidence>
<gene>
    <name evidence="3" type="ORF">FIV39_16400</name>
    <name evidence="2" type="ORF">SAMN04490186_0427</name>
</gene>
<dbReference type="InterPro" id="IPR036291">
    <property type="entry name" value="NAD(P)-bd_dom_sf"/>
</dbReference>
<dbReference type="PANTHER" id="PTHR43238">
    <property type="entry name" value="GDP-L-FUCOSE SYNTHASE"/>
    <property type="match status" value="1"/>
</dbReference>
<dbReference type="AlphaFoldDB" id="A0A1H1AQA3"/>
<evidence type="ECO:0000313" key="3">
    <source>
        <dbReference type="EMBL" id="TWR65470.1"/>
    </source>
</evidence>
<dbReference type="PANTHER" id="PTHR43238:SF1">
    <property type="entry name" value="GDP-L-FUCOSE SYNTHASE"/>
    <property type="match status" value="1"/>
</dbReference>